<dbReference type="RefSeq" id="WP_045273384.1">
    <property type="nucleotide sequence ID" value="NZ_JYIX01000039.1"/>
</dbReference>
<dbReference type="STRING" id="582680.RS86_03332"/>
<comment type="caution">
    <text evidence="3">The sequence shown here is derived from an EMBL/GenBank/DDBJ whole genome shotgun (WGS) entry which is preliminary data.</text>
</comment>
<dbReference type="AlphaFoldDB" id="A0A0F0LI64"/>
<protein>
    <recommendedName>
        <fullName evidence="5">Gram-positive cocci surface proteins LPxTG domain-containing protein</fullName>
    </recommendedName>
</protein>
<dbReference type="EMBL" id="JYIX01000039">
    <property type="protein sequence ID" value="KJL31216.1"/>
    <property type="molecule type" value="Genomic_DNA"/>
</dbReference>
<reference evidence="3 4" key="1">
    <citation type="submission" date="2015-02" db="EMBL/GenBank/DDBJ databases">
        <title>Draft genome sequences of ten Microbacterium spp. with emphasis on heavy metal contaminated environments.</title>
        <authorList>
            <person name="Corretto E."/>
        </authorList>
    </citation>
    <scope>NUCLEOTIDE SEQUENCE [LARGE SCALE GENOMIC DNA]</scope>
    <source>
        <strain evidence="3 4">ARN176</strain>
    </source>
</reference>
<keyword evidence="1" id="KW-0472">Membrane</keyword>
<keyword evidence="1" id="KW-1133">Transmembrane helix</keyword>
<keyword evidence="2" id="KW-0732">Signal</keyword>
<evidence type="ECO:0000313" key="4">
    <source>
        <dbReference type="Proteomes" id="UP000033740"/>
    </source>
</evidence>
<evidence type="ECO:0000256" key="2">
    <source>
        <dbReference type="SAM" id="SignalP"/>
    </source>
</evidence>
<gene>
    <name evidence="3" type="ORF">RS86_03332</name>
</gene>
<feature type="chain" id="PRO_5002445176" description="Gram-positive cocci surface proteins LPxTG domain-containing protein" evidence="2">
    <location>
        <begin position="28"/>
        <end position="214"/>
    </location>
</feature>
<name>A0A0F0LI64_9MICO</name>
<dbReference type="NCBIfam" id="TIGR01167">
    <property type="entry name" value="LPXTG_anchor"/>
    <property type="match status" value="1"/>
</dbReference>
<evidence type="ECO:0000313" key="3">
    <source>
        <dbReference type="EMBL" id="KJL31216.1"/>
    </source>
</evidence>
<evidence type="ECO:0008006" key="5">
    <source>
        <dbReference type="Google" id="ProtNLM"/>
    </source>
</evidence>
<proteinExistence type="predicted"/>
<keyword evidence="4" id="KW-1185">Reference proteome</keyword>
<dbReference type="PATRIC" id="fig|582680.6.peg.3418"/>
<feature type="transmembrane region" description="Helical" evidence="1">
    <location>
        <begin position="182"/>
        <end position="205"/>
    </location>
</feature>
<keyword evidence="1" id="KW-0812">Transmembrane</keyword>
<sequence length="214" mass="21969">MTRRIRCAAAVLLTGLLAALTAAPAEAAVVTETVQGRYVRIVSSADWSAAAAMTDGMSVRWDLTVSAHAPDPGSVRVSVSATGAVPLAIDVRTCAEPWRGSDCSSGERTLRADWAVPRGGQPVEIEAMPADAVAHLRLDVRVGDDAQRGASTQIRVHADGLGDALQIGPGPEHALPATGGGIPVPVIVVGGVLVVAAVVILVVAARRRRDGGER</sequence>
<dbReference type="Proteomes" id="UP000033740">
    <property type="component" value="Unassembled WGS sequence"/>
</dbReference>
<accession>A0A0F0LI64</accession>
<feature type="signal peptide" evidence="2">
    <location>
        <begin position="1"/>
        <end position="27"/>
    </location>
</feature>
<evidence type="ECO:0000256" key="1">
    <source>
        <dbReference type="SAM" id="Phobius"/>
    </source>
</evidence>
<organism evidence="3 4">
    <name type="scientific">Microbacterium azadirachtae</name>
    <dbReference type="NCBI Taxonomy" id="582680"/>
    <lineage>
        <taxon>Bacteria</taxon>
        <taxon>Bacillati</taxon>
        <taxon>Actinomycetota</taxon>
        <taxon>Actinomycetes</taxon>
        <taxon>Micrococcales</taxon>
        <taxon>Microbacteriaceae</taxon>
        <taxon>Microbacterium</taxon>
    </lineage>
</organism>